<feature type="signal peptide" evidence="2">
    <location>
        <begin position="1"/>
        <end position="23"/>
    </location>
</feature>
<dbReference type="OrthoDB" id="886826at2"/>
<proteinExistence type="predicted"/>
<evidence type="ECO:0000256" key="1">
    <source>
        <dbReference type="SAM" id="MobiDB-lite"/>
    </source>
</evidence>
<gene>
    <name evidence="3" type="ORF">CCAX7_64710</name>
</gene>
<feature type="region of interest" description="Disordered" evidence="1">
    <location>
        <begin position="78"/>
        <end position="113"/>
    </location>
</feature>
<dbReference type="AlphaFoldDB" id="A0A402CQP4"/>
<accession>A0A402CQP4</accession>
<sequence length="113" mass="13547">MKAIFSKLLVPAALMGTMMIPMAAQADTYHRTHSINARLHHEHERIVQGERSGQLTRREAAHLNRREWRLHRQEHHLRETGDRFTPSERARMRREENRTSHAIYRQKHDNQVR</sequence>
<keyword evidence="2" id="KW-0732">Signal</keyword>
<keyword evidence="4" id="KW-1185">Reference proteome</keyword>
<feature type="chain" id="PRO_5043343975" evidence="2">
    <location>
        <begin position="24"/>
        <end position="113"/>
    </location>
</feature>
<dbReference type="RefSeq" id="WP_119319788.1">
    <property type="nucleotide sequence ID" value="NZ_AP025739.1"/>
</dbReference>
<evidence type="ECO:0000313" key="3">
    <source>
        <dbReference type="EMBL" id="BDI34420.1"/>
    </source>
</evidence>
<protein>
    <submittedName>
        <fullName evidence="3">Uncharacterized protein</fullName>
    </submittedName>
</protein>
<feature type="compositionally biased region" description="Basic and acidic residues" evidence="1">
    <location>
        <begin position="78"/>
        <end position="99"/>
    </location>
</feature>
<dbReference type="Proteomes" id="UP000287394">
    <property type="component" value="Chromosome"/>
</dbReference>
<evidence type="ECO:0000313" key="4">
    <source>
        <dbReference type="Proteomes" id="UP000287394"/>
    </source>
</evidence>
<evidence type="ECO:0000256" key="2">
    <source>
        <dbReference type="SAM" id="SignalP"/>
    </source>
</evidence>
<dbReference type="EMBL" id="AP025739">
    <property type="protein sequence ID" value="BDI34420.1"/>
    <property type="molecule type" value="Genomic_DNA"/>
</dbReference>
<dbReference type="KEGG" id="ccot:CCAX7_64710"/>
<organism evidence="3 4">
    <name type="scientific">Capsulimonas corticalis</name>
    <dbReference type="NCBI Taxonomy" id="2219043"/>
    <lineage>
        <taxon>Bacteria</taxon>
        <taxon>Bacillati</taxon>
        <taxon>Armatimonadota</taxon>
        <taxon>Armatimonadia</taxon>
        <taxon>Capsulimonadales</taxon>
        <taxon>Capsulimonadaceae</taxon>
        <taxon>Capsulimonas</taxon>
    </lineage>
</organism>
<name>A0A402CQP4_9BACT</name>
<reference evidence="3 4" key="1">
    <citation type="journal article" date="2019" name="Int. J. Syst. Evol. Microbiol.">
        <title>Capsulimonas corticalis gen. nov., sp. nov., an aerobic capsulated bacterium, of a novel bacterial order, Capsulimonadales ord. nov., of the class Armatimonadia of the phylum Armatimonadetes.</title>
        <authorList>
            <person name="Li J."/>
            <person name="Kudo C."/>
            <person name="Tonouchi A."/>
        </authorList>
    </citation>
    <scope>NUCLEOTIDE SEQUENCE [LARGE SCALE GENOMIC DNA]</scope>
    <source>
        <strain evidence="3 4">AX-7</strain>
    </source>
</reference>